<evidence type="ECO:0000313" key="1">
    <source>
        <dbReference type="EMBL" id="NKZ10974.1"/>
    </source>
</evidence>
<dbReference type="AlphaFoldDB" id="A0A7X6RV30"/>
<dbReference type="InterPro" id="IPR046036">
    <property type="entry name" value="DUF5994"/>
</dbReference>
<sequence length="168" mass="17962">MNGLSGTRRLASPVRLTLARQLGADIDGAWWPHTGSVANELPELVGVLHRSIGEVVDIRVNWSAAEGQLDLDSIVTGTRGPTGMKLSRPRLMMVAGRDACVKLLVVPCKTSVALGGLVMRCAAAMPVEETARLTPLFDTADRVLQVAQTESARWLGNLQEPVANAQVK</sequence>
<protein>
    <submittedName>
        <fullName evidence="1">Uncharacterized protein</fullName>
    </submittedName>
</protein>
<evidence type="ECO:0000313" key="2">
    <source>
        <dbReference type="Proteomes" id="UP000518188"/>
    </source>
</evidence>
<organism evidence="1 2">
    <name type="scientific">Mycolicibacterium septicum DSM 44393</name>
    <dbReference type="NCBI Taxonomy" id="1341646"/>
    <lineage>
        <taxon>Bacteria</taxon>
        <taxon>Bacillati</taxon>
        <taxon>Actinomycetota</taxon>
        <taxon>Actinomycetes</taxon>
        <taxon>Mycobacteriales</taxon>
        <taxon>Mycobacteriaceae</taxon>
        <taxon>Mycolicibacterium</taxon>
    </lineage>
</organism>
<name>A0A7X6RV30_9MYCO</name>
<dbReference type="RefSeq" id="WP_044515103.1">
    <property type="nucleotide sequence ID" value="NZ_HG322951.1"/>
</dbReference>
<gene>
    <name evidence="1" type="ORF">HGA11_08295</name>
</gene>
<proteinExistence type="predicted"/>
<comment type="caution">
    <text evidence="1">The sequence shown here is derived from an EMBL/GenBank/DDBJ whole genome shotgun (WGS) entry which is preliminary data.</text>
</comment>
<reference evidence="1 2" key="1">
    <citation type="submission" date="2020-04" db="EMBL/GenBank/DDBJ databases">
        <title>MicrobeNet Type strains.</title>
        <authorList>
            <person name="Nicholson A.C."/>
        </authorList>
    </citation>
    <scope>NUCLEOTIDE SEQUENCE [LARGE SCALE GENOMIC DNA]</scope>
    <source>
        <strain evidence="1 2">ATCC 700731</strain>
    </source>
</reference>
<dbReference type="EMBL" id="JAAXPJ010000002">
    <property type="protein sequence ID" value="NKZ10974.1"/>
    <property type="molecule type" value="Genomic_DNA"/>
</dbReference>
<dbReference type="Pfam" id="PF19457">
    <property type="entry name" value="DUF5994"/>
    <property type="match status" value="1"/>
</dbReference>
<accession>A0A7X6RV30</accession>
<dbReference type="Proteomes" id="UP000518188">
    <property type="component" value="Unassembled WGS sequence"/>
</dbReference>